<comment type="caution">
    <text evidence="2">The sequence shown here is derived from an EMBL/GenBank/DDBJ whole genome shotgun (WGS) entry which is preliminary data.</text>
</comment>
<dbReference type="EMBL" id="MTAC01000007">
    <property type="protein sequence ID" value="OSI35773.1"/>
    <property type="molecule type" value="Genomic_DNA"/>
</dbReference>
<gene>
    <name evidence="2" type="ORF">BV913_03800</name>
</gene>
<reference evidence="2 3" key="1">
    <citation type="submission" date="2017-01" db="EMBL/GenBank/DDBJ databases">
        <authorList>
            <person name="Wolfgang W.J."/>
            <person name="Cole J."/>
            <person name="Wroblewski D."/>
            <person name="Mcginnis J."/>
            <person name="Musser K.A."/>
        </authorList>
    </citation>
    <scope>NUCLEOTIDE SEQUENCE [LARGE SCALE GENOMIC DNA]</scope>
    <source>
        <strain evidence="2 3">93087</strain>
    </source>
</reference>
<keyword evidence="1" id="KW-0812">Transmembrane</keyword>
<protein>
    <submittedName>
        <fullName evidence="2">Uncharacterized protein</fullName>
    </submittedName>
</protein>
<keyword evidence="3" id="KW-1185">Reference proteome</keyword>
<proteinExistence type="predicted"/>
<sequence>MCFQIKTVVPDAAIFGIISLFFIRLFESLPTIGRMAVFSAKFGICVRTMTVRRGVSTEAV</sequence>
<accession>A0ABX3WPH5</accession>
<name>A0ABX3WPH5_9NEIS</name>
<evidence type="ECO:0000256" key="1">
    <source>
        <dbReference type="SAM" id="Phobius"/>
    </source>
</evidence>
<organism evidence="2 3">
    <name type="scientific">Neisseria dumasiana</name>
    <dbReference type="NCBI Taxonomy" id="1931275"/>
    <lineage>
        <taxon>Bacteria</taxon>
        <taxon>Pseudomonadati</taxon>
        <taxon>Pseudomonadota</taxon>
        <taxon>Betaproteobacteria</taxon>
        <taxon>Neisseriales</taxon>
        <taxon>Neisseriaceae</taxon>
        <taxon>Neisseria</taxon>
    </lineage>
</organism>
<keyword evidence="1" id="KW-0472">Membrane</keyword>
<keyword evidence="1" id="KW-1133">Transmembrane helix</keyword>
<feature type="transmembrane region" description="Helical" evidence="1">
    <location>
        <begin position="12"/>
        <end position="32"/>
    </location>
</feature>
<evidence type="ECO:0000313" key="2">
    <source>
        <dbReference type="EMBL" id="OSI35773.1"/>
    </source>
</evidence>
<dbReference type="Proteomes" id="UP000193346">
    <property type="component" value="Unassembled WGS sequence"/>
</dbReference>
<evidence type="ECO:0000313" key="3">
    <source>
        <dbReference type="Proteomes" id="UP000193346"/>
    </source>
</evidence>